<sequence length="118" mass="12824">MVVYRNVFTYVAYLLLSWLSLSIAGIEPSATLVSFPAGLSIALLMRYPLYQVAVGIFLAAFCSTLWSLSQASLITPEKISLSAALALAALIQAILGKAILVRFIKTPFTLSYDKDVFT</sequence>
<dbReference type="AlphaFoldDB" id="A0A7C1ZUG8"/>
<gene>
    <name evidence="2" type="ORF">ENI26_02635</name>
</gene>
<feature type="transmembrane region" description="Helical" evidence="1">
    <location>
        <begin position="48"/>
        <end position="68"/>
    </location>
</feature>
<evidence type="ECO:0000313" key="2">
    <source>
        <dbReference type="EMBL" id="HEC73250.1"/>
    </source>
</evidence>
<dbReference type="EMBL" id="DRHY01000058">
    <property type="protein sequence ID" value="HEC73250.1"/>
    <property type="molecule type" value="Genomic_DNA"/>
</dbReference>
<organism evidence="2">
    <name type="scientific">Methylophaga aminisulfidivorans</name>
    <dbReference type="NCBI Taxonomy" id="230105"/>
    <lineage>
        <taxon>Bacteria</taxon>
        <taxon>Pseudomonadati</taxon>
        <taxon>Pseudomonadota</taxon>
        <taxon>Gammaproteobacteria</taxon>
        <taxon>Thiotrichales</taxon>
        <taxon>Piscirickettsiaceae</taxon>
        <taxon>Methylophaga</taxon>
    </lineage>
</organism>
<dbReference type="Proteomes" id="UP000886384">
    <property type="component" value="Unassembled WGS sequence"/>
</dbReference>
<accession>A0A7C1ZUG8</accession>
<proteinExistence type="predicted"/>
<protein>
    <recommendedName>
        <fullName evidence="3">MASE1 domain-containing protein</fullName>
    </recommendedName>
</protein>
<evidence type="ECO:0008006" key="3">
    <source>
        <dbReference type="Google" id="ProtNLM"/>
    </source>
</evidence>
<keyword evidence="1" id="KW-0812">Transmembrane</keyword>
<keyword evidence="1" id="KW-0472">Membrane</keyword>
<keyword evidence="1" id="KW-1133">Transmembrane helix</keyword>
<name>A0A7C1ZUG8_9GAMM</name>
<feature type="transmembrane region" description="Helical" evidence="1">
    <location>
        <begin position="80"/>
        <end position="104"/>
    </location>
</feature>
<reference evidence="2" key="1">
    <citation type="journal article" date="2020" name="mSystems">
        <title>Genome- and Community-Level Interaction Insights into Carbon Utilization and Element Cycling Functions of Hydrothermarchaeota in Hydrothermal Sediment.</title>
        <authorList>
            <person name="Zhou Z."/>
            <person name="Liu Y."/>
            <person name="Xu W."/>
            <person name="Pan J."/>
            <person name="Luo Z.H."/>
            <person name="Li M."/>
        </authorList>
    </citation>
    <scope>NUCLEOTIDE SEQUENCE [LARGE SCALE GENOMIC DNA]</scope>
    <source>
        <strain evidence="2">HyVt-380</strain>
    </source>
</reference>
<evidence type="ECO:0000256" key="1">
    <source>
        <dbReference type="SAM" id="Phobius"/>
    </source>
</evidence>
<feature type="non-terminal residue" evidence="2">
    <location>
        <position position="118"/>
    </location>
</feature>
<comment type="caution">
    <text evidence="2">The sequence shown here is derived from an EMBL/GenBank/DDBJ whole genome shotgun (WGS) entry which is preliminary data.</text>
</comment>